<proteinExistence type="inferred from homology"/>
<evidence type="ECO:0000256" key="6">
    <source>
        <dbReference type="SAM" id="MobiDB-lite"/>
    </source>
</evidence>
<evidence type="ECO:0000256" key="5">
    <source>
        <dbReference type="PROSITE-ProRule" id="PRU01191"/>
    </source>
</evidence>
<feature type="region of interest" description="SAW" evidence="5">
    <location>
        <begin position="471"/>
        <end position="547"/>
    </location>
</feature>
<dbReference type="PANTHER" id="PTHR31636">
    <property type="entry name" value="OSJNBA0084A10.13 PROTEIN-RELATED"/>
    <property type="match status" value="1"/>
</dbReference>
<comment type="subcellular location">
    <subcellularLocation>
        <location evidence="1">Nucleus</location>
    </subcellularLocation>
</comment>
<dbReference type="EMBL" id="OZ034819">
    <property type="protein sequence ID" value="CAL1397391.1"/>
    <property type="molecule type" value="Genomic_DNA"/>
</dbReference>
<evidence type="ECO:0000256" key="2">
    <source>
        <dbReference type="ARBA" id="ARBA00023015"/>
    </source>
</evidence>
<comment type="similarity">
    <text evidence="5">Belongs to the GRAS family.</text>
</comment>
<dbReference type="Proteomes" id="UP001497516">
    <property type="component" value="Chromosome 6"/>
</dbReference>
<protein>
    <submittedName>
        <fullName evidence="7">Uncharacterized protein</fullName>
    </submittedName>
</protein>
<organism evidence="7 8">
    <name type="scientific">Linum trigynum</name>
    <dbReference type="NCBI Taxonomy" id="586398"/>
    <lineage>
        <taxon>Eukaryota</taxon>
        <taxon>Viridiplantae</taxon>
        <taxon>Streptophyta</taxon>
        <taxon>Embryophyta</taxon>
        <taxon>Tracheophyta</taxon>
        <taxon>Spermatophyta</taxon>
        <taxon>Magnoliopsida</taxon>
        <taxon>eudicotyledons</taxon>
        <taxon>Gunneridae</taxon>
        <taxon>Pentapetalae</taxon>
        <taxon>rosids</taxon>
        <taxon>fabids</taxon>
        <taxon>Malpighiales</taxon>
        <taxon>Linaceae</taxon>
        <taxon>Linum</taxon>
    </lineage>
</organism>
<dbReference type="AlphaFoldDB" id="A0AAV2FGF8"/>
<feature type="compositionally biased region" description="Acidic residues" evidence="6">
    <location>
        <begin position="29"/>
        <end position="38"/>
    </location>
</feature>
<feature type="compositionally biased region" description="Acidic residues" evidence="6">
    <location>
        <begin position="72"/>
        <end position="85"/>
    </location>
</feature>
<evidence type="ECO:0000256" key="1">
    <source>
        <dbReference type="ARBA" id="ARBA00004123"/>
    </source>
</evidence>
<keyword evidence="8" id="KW-1185">Reference proteome</keyword>
<keyword evidence="2" id="KW-0805">Transcription regulation</keyword>
<feature type="short sequence motif" description="VHIID" evidence="5">
    <location>
        <begin position="285"/>
        <end position="289"/>
    </location>
</feature>
<dbReference type="Pfam" id="PF03514">
    <property type="entry name" value="GRAS"/>
    <property type="match status" value="1"/>
</dbReference>
<gene>
    <name evidence="7" type="ORF">LTRI10_LOCUS37696</name>
</gene>
<feature type="region of interest" description="PFYRE" evidence="5">
    <location>
        <begin position="377"/>
        <end position="468"/>
    </location>
</feature>
<accession>A0AAV2FGF8</accession>
<keyword evidence="3" id="KW-0804">Transcription</keyword>
<evidence type="ECO:0000313" key="7">
    <source>
        <dbReference type="EMBL" id="CAL1397391.1"/>
    </source>
</evidence>
<dbReference type="InterPro" id="IPR005202">
    <property type="entry name" value="TF_GRAS"/>
</dbReference>
<sequence length="566" mass="64607">MEEFFLGSEMQTLDDDQWLLSPLTFDQIEDLDDDEDDQWPLVDARNEPRLRSLSSSNPLNKRKGGPTMSFDQMEDLDDDDDDEDQWPLVDGRNEPRLRSSSTFNLLNKRKENPTVSCTRELDDPRPICESLSTEDIMRLAGTRMIQLSSKVKDIAFDSSLSGLSDREVRNVELAEYLMSAADKVRTRQFDHASGLLGLCNSLAPSDGNTVERVVHCFSKALRTKIAKETATTYDMTNNKEFVIDENQLISDKTFMTFHQTVPFHQVQHIAATQAILDNVERATKIHVVDLQIRNGLEWITLMQALDSRQEYPVEHLKITALVIGSGSAIENTKRTGDQLKSFAETINIPLFSFHVVQIPDLRDFRAGLFETDPEEALVVFSEFFFNKFTSRPVELDRAMREIKTMNPRVMVMIETEANHNSPSFSSRFVETLFHYSAFFDCLEACMSPEHEPDRRIMETVIVTELVTNMLAAEGEERGMRSVKLDTWRSFFARFGMVEQELSDVLLYQVKLVTGKCSGWKFCTTNWDDGSLTIGWKGTPMTSVSVWKFVRTARLVSGPKDLVVEFV</sequence>
<name>A0AAV2FGF8_9ROSI</name>
<dbReference type="PROSITE" id="PS50985">
    <property type="entry name" value="GRAS"/>
    <property type="match status" value="1"/>
</dbReference>
<dbReference type="GO" id="GO:0005634">
    <property type="term" value="C:nucleus"/>
    <property type="evidence" value="ECO:0007669"/>
    <property type="project" value="UniProtKB-SubCell"/>
</dbReference>
<comment type="caution">
    <text evidence="5">Lacks conserved residue(s) required for the propagation of feature annotation.</text>
</comment>
<feature type="region of interest" description="Disordered" evidence="6">
    <location>
        <begin position="29"/>
        <end position="104"/>
    </location>
</feature>
<evidence type="ECO:0000256" key="4">
    <source>
        <dbReference type="ARBA" id="ARBA00023242"/>
    </source>
</evidence>
<evidence type="ECO:0000313" key="8">
    <source>
        <dbReference type="Proteomes" id="UP001497516"/>
    </source>
</evidence>
<evidence type="ECO:0000256" key="3">
    <source>
        <dbReference type="ARBA" id="ARBA00023163"/>
    </source>
</evidence>
<keyword evidence="4" id="KW-0539">Nucleus</keyword>
<reference evidence="7 8" key="1">
    <citation type="submission" date="2024-04" db="EMBL/GenBank/DDBJ databases">
        <authorList>
            <person name="Fracassetti M."/>
        </authorList>
    </citation>
    <scope>NUCLEOTIDE SEQUENCE [LARGE SCALE GENOMIC DNA]</scope>
</reference>